<dbReference type="OrthoDB" id="9797643at2"/>
<dbReference type="Proteomes" id="UP000032737">
    <property type="component" value="Chromosome"/>
</dbReference>
<feature type="domain" description="DUF2089" evidence="1">
    <location>
        <begin position="41"/>
        <end position="87"/>
    </location>
</feature>
<evidence type="ECO:0000313" key="3">
    <source>
        <dbReference type="Proteomes" id="UP000032737"/>
    </source>
</evidence>
<evidence type="ECO:0000259" key="1">
    <source>
        <dbReference type="Pfam" id="PF09862"/>
    </source>
</evidence>
<reference evidence="2 3" key="1">
    <citation type="journal article" date="2013" name="J. Mol. Microbiol. Biotechnol.">
        <title>Analysis of the Complete Genomes of Acholeplasma brassicae , A. palmae and A. laidlawii and Their Comparison to the Obligate Parasites from ' Candidatus Phytoplasma'.</title>
        <authorList>
            <person name="Kube M."/>
            <person name="Siewert C."/>
            <person name="Migdoll A.M."/>
            <person name="Duduk B."/>
            <person name="Holz S."/>
            <person name="Rabus R."/>
            <person name="Seemuller E."/>
            <person name="Mitrovic J."/>
            <person name="Muller I."/>
            <person name="Buttner C."/>
            <person name="Reinhardt R."/>
        </authorList>
    </citation>
    <scope>NUCLEOTIDE SEQUENCE [LARGE SCALE GENOMIC DNA]</scope>
    <source>
        <strain evidence="3">0502</strain>
    </source>
</reference>
<dbReference type="AlphaFoldDB" id="U4KPA5"/>
<keyword evidence="3" id="KW-1185">Reference proteome</keyword>
<dbReference type="KEGG" id="abra:BN85312510"/>
<dbReference type="STRING" id="61635.BN85312510"/>
<gene>
    <name evidence="2" type="ORF">BN85312510</name>
</gene>
<evidence type="ECO:0000313" key="2">
    <source>
        <dbReference type="EMBL" id="CCV66272.1"/>
    </source>
</evidence>
<dbReference type="HOGENOM" id="CLU_132137_0_0_14"/>
<protein>
    <recommendedName>
        <fullName evidence="1">DUF2089 domain-containing protein</fullName>
    </recommendedName>
</protein>
<name>U4KPA5_9MOLU</name>
<dbReference type="RefSeq" id="WP_030005132.1">
    <property type="nucleotide sequence ID" value="NC_022549.1"/>
</dbReference>
<dbReference type="InterPro" id="IPR018658">
    <property type="entry name" value="DUF2089"/>
</dbReference>
<dbReference type="Pfam" id="PF09862">
    <property type="entry name" value="DUF2089"/>
    <property type="match status" value="1"/>
</dbReference>
<sequence>MKDITKAFDLCGVDLVVTEVRSKNSEVIIRGQFQLSKFDYLSKEHQYFIEVFIKNQGNIKMIEKELGISYPTVKKTLDEVSTAMGYKVDQKSQELEEKRSEIIEQIRTGAISIEKAEELLKKLK</sequence>
<organism evidence="2 3">
    <name type="scientific">Acholeplasma brassicae</name>
    <dbReference type="NCBI Taxonomy" id="61635"/>
    <lineage>
        <taxon>Bacteria</taxon>
        <taxon>Bacillati</taxon>
        <taxon>Mycoplasmatota</taxon>
        <taxon>Mollicutes</taxon>
        <taxon>Acholeplasmatales</taxon>
        <taxon>Acholeplasmataceae</taxon>
        <taxon>Acholeplasma</taxon>
    </lineage>
</organism>
<proteinExistence type="predicted"/>
<accession>U4KPA5</accession>
<dbReference type="EMBL" id="FO681348">
    <property type="protein sequence ID" value="CCV66272.1"/>
    <property type="molecule type" value="Genomic_DNA"/>
</dbReference>